<evidence type="ECO:0000256" key="1">
    <source>
        <dbReference type="ARBA" id="ARBA00004141"/>
    </source>
</evidence>
<keyword evidence="4 8" id="KW-0812">Transmembrane</keyword>
<evidence type="ECO:0000256" key="2">
    <source>
        <dbReference type="ARBA" id="ARBA00007779"/>
    </source>
</evidence>
<evidence type="ECO:0008006" key="16">
    <source>
        <dbReference type="Google" id="ProtNLM"/>
    </source>
</evidence>
<keyword evidence="15" id="KW-1185">Reference proteome</keyword>
<feature type="domain" description="CSC1/OSCA1-like cytosolic" evidence="13">
    <location>
        <begin position="529"/>
        <end position="620"/>
    </location>
</feature>
<dbReference type="InterPro" id="IPR032880">
    <property type="entry name" value="CSC1/OSCA1-like_N"/>
</dbReference>
<feature type="transmembrane region" description="Helical" evidence="8">
    <location>
        <begin position="131"/>
        <end position="153"/>
    </location>
</feature>
<feature type="transmembrane region" description="Helical" evidence="8">
    <location>
        <begin position="726"/>
        <end position="746"/>
    </location>
</feature>
<keyword evidence="9" id="KW-0732">Signal</keyword>
<evidence type="ECO:0000259" key="12">
    <source>
        <dbReference type="Pfam" id="PF13967"/>
    </source>
</evidence>
<feature type="transmembrane region" description="Helical" evidence="8">
    <location>
        <begin position="46"/>
        <end position="70"/>
    </location>
</feature>
<dbReference type="GO" id="GO:0005227">
    <property type="term" value="F:calcium-activated cation channel activity"/>
    <property type="evidence" value="ECO:0007669"/>
    <property type="project" value="InterPro"/>
</dbReference>
<feature type="signal peptide" evidence="9">
    <location>
        <begin position="1"/>
        <end position="20"/>
    </location>
</feature>
<feature type="compositionally biased region" description="Polar residues" evidence="7">
    <location>
        <begin position="470"/>
        <end position="490"/>
    </location>
</feature>
<feature type="compositionally biased region" description="Acidic residues" evidence="7">
    <location>
        <begin position="349"/>
        <end position="361"/>
    </location>
</feature>
<dbReference type="Proteomes" id="UP000274822">
    <property type="component" value="Unassembled WGS sequence"/>
</dbReference>
<dbReference type="PANTHER" id="PTHR13018:SF139">
    <property type="entry name" value="PHOSPHATE METABOLISM PROTEIN 7"/>
    <property type="match status" value="1"/>
</dbReference>
<comment type="similarity">
    <text evidence="2">Belongs to the CSC1 (TC 1.A.17) family.</text>
</comment>
<dbReference type="Pfam" id="PF02714">
    <property type="entry name" value="RSN1_7TM"/>
    <property type="match status" value="1"/>
</dbReference>
<keyword evidence="6 8" id="KW-0472">Membrane</keyword>
<feature type="transmembrane region" description="Helical" evidence="8">
    <location>
        <begin position="633"/>
        <end position="658"/>
    </location>
</feature>
<feature type="transmembrane region" description="Helical" evidence="8">
    <location>
        <begin position="912"/>
        <end position="929"/>
    </location>
</feature>
<evidence type="ECO:0000259" key="13">
    <source>
        <dbReference type="Pfam" id="PF14703"/>
    </source>
</evidence>
<dbReference type="Pfam" id="PF13967">
    <property type="entry name" value="RSN1_TM"/>
    <property type="match status" value="1"/>
</dbReference>
<evidence type="ECO:0000256" key="6">
    <source>
        <dbReference type="ARBA" id="ARBA00023136"/>
    </source>
</evidence>
<dbReference type="GO" id="GO:0005886">
    <property type="term" value="C:plasma membrane"/>
    <property type="evidence" value="ECO:0007669"/>
    <property type="project" value="TreeGrafter"/>
</dbReference>
<dbReference type="InterPro" id="IPR022257">
    <property type="entry name" value="PHM7_ext"/>
</dbReference>
<feature type="transmembrane region" description="Helical" evidence="8">
    <location>
        <begin position="758"/>
        <end position="779"/>
    </location>
</feature>
<sequence length="1134" mass="126161">MDGLVSCLLYIVGLFALVKGLGNPTQPHHIIMSTTPDQQRAADSSISAFGTSITFNSALLIASIFAFGIFRTWRKNVYSPRTYFVKKEKRSSEIPPGLFTWIPSVMRVPDDALLEKIGVDHYLFLRFIRMCFILFSAFSVIASLILAPLNAIGEDNSPGLKLITFGNVLDTKRLWAHLLLTALFSAAVLYTLRRECLIFLNHRRAYQMRHATAPHSRVLLIRDVPAHLNNARLLRQVFYAFPGGVERVYVARDPGDLPKLVKERNRTLRRLEGVESRYVRSYDDIANKGKTGGGKIGKMLARVTGRAQFHGHRNHPPPKSLIRLHELATVSDFDLSAEEAARGIKEEKVEEEEEEEEEKEEQAEREGQERETPMQAEAVEGDEEGGDPAVVNVKPRRKRKSRALIRFGTTGSLADAFFKAPGSGSDSGLYTEEEGQPSSSRHSSTSTSPAQGPALTDTPTSRHNRFGTIPSLSMSPFNTIRSLSRSLGSSTAPPLPPPTPTRPAISLAHLPPRPTTLPRGRRVPFIPAAPVDAIKYYRTRFLDVNQRIAEQQARVRALKDDDTESGKREKEYCKIGAAFVLFRTQMGAQTARQCVTYHSDATEMGERYADVVPADVVWTNLAMSWKSRMARKIVGTAVSIALVVFWGVIVAFITSIATLSNLIKLLPFLEPVVNLSSVIRGIIEGLIPAAMLSGLMMVLPFILIYICQFEAVPLYSRMEEAIQSRYFFFLIINVLLVVTVAGTIFSSIEQIIETPTDLVSILATSLPTVSTFFVNYLLLQGLVGSAIELTQFYRLLWNLVVIRWFANSPRQVFIENHPKAVHWGTAFPQQCLVFSIAMTFSTIAPLVPVFAAVYFGLFYVVYRYQLLYVYTIGLQTAGLYFYKALWHCFVGLLIQQVTMMGLFLLRGAWAQGIIALAVLVATLISMYFAKHAYTPQVLGVPVTRMDVESTPGTTALPNADDSVDEYPDLKPDKTLTAHDVALFKELTELVDPHDTDAAAFLPGLFQSWDSPAGAMRNGKRGKTSAVPQLPPLAIHRVSRPARSMATLYVHPSLSTRAPKVWLPRDRWGIAKNEQEEMREVGIESVVDADEDGMAVELAERRRAEVGMEIERVDASVGFPQSFGHGGLDWFRAVH</sequence>
<dbReference type="InterPro" id="IPR003864">
    <property type="entry name" value="CSC1/OSCA1-like_7TM"/>
</dbReference>
<feature type="domain" description="CSC1/OSCA1-like cytosolic" evidence="13">
    <location>
        <begin position="216"/>
        <end position="301"/>
    </location>
</feature>
<feature type="domain" description="CSC1/OSCA1-like 7TM region" evidence="10">
    <location>
        <begin position="631"/>
        <end position="903"/>
    </location>
</feature>
<comment type="caution">
    <text evidence="14">The sequence shown here is derived from an EMBL/GenBank/DDBJ whole genome shotgun (WGS) entry which is preliminary data.</text>
</comment>
<dbReference type="EMBL" id="RBNJ01007432">
    <property type="protein sequence ID" value="RUS27954.1"/>
    <property type="molecule type" value="Genomic_DNA"/>
</dbReference>
<proteinExistence type="inferred from homology"/>
<feature type="region of interest" description="Disordered" evidence="7">
    <location>
        <begin position="424"/>
        <end position="521"/>
    </location>
</feature>
<evidence type="ECO:0000313" key="15">
    <source>
        <dbReference type="Proteomes" id="UP000274822"/>
    </source>
</evidence>
<comment type="subcellular location">
    <subcellularLocation>
        <location evidence="1">Membrane</location>
        <topology evidence="1">Multi-pass membrane protein</topology>
    </subcellularLocation>
</comment>
<keyword evidence="5 8" id="KW-1133">Transmembrane helix</keyword>
<dbReference type="InterPro" id="IPR027815">
    <property type="entry name" value="CSC1/OSCA1-like_cyt"/>
</dbReference>
<dbReference type="PANTHER" id="PTHR13018">
    <property type="entry name" value="PROBABLE MEMBRANE PROTEIN DUF221-RELATED"/>
    <property type="match status" value="1"/>
</dbReference>
<evidence type="ECO:0000256" key="4">
    <source>
        <dbReference type="ARBA" id="ARBA00022692"/>
    </source>
</evidence>
<evidence type="ECO:0000256" key="5">
    <source>
        <dbReference type="ARBA" id="ARBA00022989"/>
    </source>
</evidence>
<name>A0A433QDX5_9FUNG</name>
<organism evidence="14 15">
    <name type="scientific">Jimgerdemannia flammicorona</name>
    <dbReference type="NCBI Taxonomy" id="994334"/>
    <lineage>
        <taxon>Eukaryota</taxon>
        <taxon>Fungi</taxon>
        <taxon>Fungi incertae sedis</taxon>
        <taxon>Mucoromycota</taxon>
        <taxon>Mucoromycotina</taxon>
        <taxon>Endogonomycetes</taxon>
        <taxon>Endogonales</taxon>
        <taxon>Endogonaceae</taxon>
        <taxon>Jimgerdemannia</taxon>
    </lineage>
</organism>
<reference evidence="14 15" key="1">
    <citation type="journal article" date="2018" name="New Phytol.">
        <title>Phylogenomics of Endogonaceae and evolution of mycorrhizas within Mucoromycota.</title>
        <authorList>
            <person name="Chang Y."/>
            <person name="Desiro A."/>
            <person name="Na H."/>
            <person name="Sandor L."/>
            <person name="Lipzen A."/>
            <person name="Clum A."/>
            <person name="Barry K."/>
            <person name="Grigoriev I.V."/>
            <person name="Martin F.M."/>
            <person name="Stajich J.E."/>
            <person name="Smith M.E."/>
            <person name="Bonito G."/>
            <person name="Spatafora J.W."/>
        </authorList>
    </citation>
    <scope>NUCLEOTIDE SEQUENCE [LARGE SCALE GENOMIC DNA]</scope>
    <source>
        <strain evidence="14 15">AD002</strain>
    </source>
</reference>
<dbReference type="SUPFAM" id="SSF81665">
    <property type="entry name" value="Calcium ATPase, transmembrane domain M"/>
    <property type="match status" value="1"/>
</dbReference>
<feature type="region of interest" description="Disordered" evidence="7">
    <location>
        <begin position="341"/>
        <end position="397"/>
    </location>
</feature>
<feature type="domain" description="CSC1/OSCA1-like N-terminal transmembrane" evidence="12">
    <location>
        <begin position="48"/>
        <end position="195"/>
    </location>
</feature>
<feature type="domain" description="10TM putative phosphate transporter extracellular tail" evidence="11">
    <location>
        <begin position="1042"/>
        <end position="1080"/>
    </location>
</feature>
<dbReference type="InterPro" id="IPR045122">
    <property type="entry name" value="Csc1-like"/>
</dbReference>
<feature type="transmembrane region" description="Helical" evidence="8">
    <location>
        <begin position="843"/>
        <end position="864"/>
    </location>
</feature>
<evidence type="ECO:0000256" key="3">
    <source>
        <dbReference type="ARBA" id="ARBA00022448"/>
    </source>
</evidence>
<dbReference type="AlphaFoldDB" id="A0A433QDX5"/>
<evidence type="ECO:0000256" key="7">
    <source>
        <dbReference type="SAM" id="MobiDB-lite"/>
    </source>
</evidence>
<evidence type="ECO:0000259" key="10">
    <source>
        <dbReference type="Pfam" id="PF02714"/>
    </source>
</evidence>
<evidence type="ECO:0000259" key="11">
    <source>
        <dbReference type="Pfam" id="PF12621"/>
    </source>
</evidence>
<feature type="transmembrane region" description="Helical" evidence="8">
    <location>
        <begin position="173"/>
        <end position="192"/>
    </location>
</feature>
<accession>A0A433QDX5</accession>
<evidence type="ECO:0000256" key="8">
    <source>
        <dbReference type="SAM" id="Phobius"/>
    </source>
</evidence>
<dbReference type="Pfam" id="PF12621">
    <property type="entry name" value="PHM7_ext"/>
    <property type="match status" value="1"/>
</dbReference>
<protein>
    <recommendedName>
        <fullName evidence="16">DUF221-domain-containing protein</fullName>
    </recommendedName>
</protein>
<feature type="chain" id="PRO_5019126897" description="DUF221-domain-containing protein" evidence="9">
    <location>
        <begin position="21"/>
        <end position="1134"/>
    </location>
</feature>
<gene>
    <name evidence="14" type="ORF">BC938DRAFT_482527</name>
</gene>
<dbReference type="Pfam" id="PF14703">
    <property type="entry name" value="PHM7_cyt"/>
    <property type="match status" value="2"/>
</dbReference>
<feature type="compositionally biased region" description="Low complexity" evidence="7">
    <location>
        <begin position="438"/>
        <end position="448"/>
    </location>
</feature>
<feature type="transmembrane region" description="Helical" evidence="8">
    <location>
        <begin position="678"/>
        <end position="706"/>
    </location>
</feature>
<feature type="compositionally biased region" description="Basic and acidic residues" evidence="7">
    <location>
        <begin position="362"/>
        <end position="372"/>
    </location>
</feature>
<evidence type="ECO:0000256" key="9">
    <source>
        <dbReference type="SAM" id="SignalP"/>
    </source>
</evidence>
<dbReference type="InterPro" id="IPR023298">
    <property type="entry name" value="ATPase_P-typ_TM_dom_sf"/>
</dbReference>
<keyword evidence="3" id="KW-0813">Transport</keyword>
<evidence type="ECO:0000313" key="14">
    <source>
        <dbReference type="EMBL" id="RUS27954.1"/>
    </source>
</evidence>